<dbReference type="Proteomes" id="UP000216033">
    <property type="component" value="Unassembled WGS sequence"/>
</dbReference>
<gene>
    <name evidence="1" type="ORF">B9K05_08925</name>
</gene>
<name>A0A270BIK1_9PROT</name>
<proteinExistence type="predicted"/>
<keyword evidence="2" id="KW-1185">Reference proteome</keyword>
<organism evidence="1 2">
    <name type="scientific">Acetobacter syzygii</name>
    <dbReference type="NCBI Taxonomy" id="146476"/>
    <lineage>
        <taxon>Bacteria</taxon>
        <taxon>Pseudomonadati</taxon>
        <taxon>Pseudomonadota</taxon>
        <taxon>Alphaproteobacteria</taxon>
        <taxon>Acetobacterales</taxon>
        <taxon>Acetobacteraceae</taxon>
        <taxon>Acetobacter</taxon>
    </lineage>
</organism>
<comment type="caution">
    <text evidence="1">The sequence shown here is derived from an EMBL/GenBank/DDBJ whole genome shotgun (WGS) entry which is preliminary data.</text>
</comment>
<accession>A0A270BIK1</accession>
<dbReference type="AlphaFoldDB" id="A0A270BIK1"/>
<protein>
    <submittedName>
        <fullName evidence="1">Uncharacterized protein</fullName>
    </submittedName>
</protein>
<reference evidence="1 2" key="1">
    <citation type="submission" date="2017-04" db="EMBL/GenBank/DDBJ databases">
        <title>Kefir bacterial isolates.</title>
        <authorList>
            <person name="Kim Y."/>
            <person name="Blasche S."/>
            <person name="Patil K.R."/>
        </authorList>
    </citation>
    <scope>NUCLEOTIDE SEQUENCE [LARGE SCALE GENOMIC DNA]</scope>
    <source>
        <strain evidence="1 2">KR-2</strain>
    </source>
</reference>
<evidence type="ECO:0000313" key="1">
    <source>
        <dbReference type="EMBL" id="PAL24847.1"/>
    </source>
</evidence>
<dbReference type="EMBL" id="NDFP01000008">
    <property type="protein sequence ID" value="PAL24847.1"/>
    <property type="molecule type" value="Genomic_DNA"/>
</dbReference>
<sequence>MAWSHAGIAALLENNNEIIWDTLKIPFVSVLADPPSWCVRNHFIRSRYVANAYVFSEWLQVQNRFIKSPQLSTLIPHLGITPNTKRDAIPWRDRPQRMVMIKTGGNPEQRRQSWKNLPARWRNVMEDASSVAVNLPTGDITDIFVNACASHNLSTEHRVEIFHGLLHELDLYVREYRMNVVVRALLDLPVNIYGRGWDHLAPLATQAKFHSAFDATHLSSVYASTQFLLNTSPNIASNFHERVGQGLDSRCVVVSDQNSFTRENLKHIPTFYGFDTTDPTLADQFHTLYHSQKDYTAETQVGVDYIAHNFNCAKFMESLLEIAKEIHTANAFENAVPPSMLYR</sequence>
<dbReference type="STRING" id="1231343.Absy_008_149"/>
<evidence type="ECO:0000313" key="2">
    <source>
        <dbReference type="Proteomes" id="UP000216033"/>
    </source>
</evidence>
<dbReference type="OrthoDB" id="7226144at2"/>